<feature type="domain" description="THAP-type" evidence="6">
    <location>
        <begin position="1"/>
        <end position="80"/>
    </location>
</feature>
<keyword evidence="3" id="KW-0862">Zinc</keyword>
<proteinExistence type="predicted"/>
<evidence type="ECO:0000256" key="5">
    <source>
        <dbReference type="PROSITE-ProRule" id="PRU00309"/>
    </source>
</evidence>
<keyword evidence="2 5" id="KW-0863">Zinc-finger</keyword>
<gene>
    <name evidence="7" type="ORF">PAPOLLO_LOCUS3688</name>
</gene>
<dbReference type="GO" id="GO:0008270">
    <property type="term" value="F:zinc ion binding"/>
    <property type="evidence" value="ECO:0007669"/>
    <property type="project" value="UniProtKB-KW"/>
</dbReference>
<evidence type="ECO:0000313" key="7">
    <source>
        <dbReference type="EMBL" id="CAG4947723.1"/>
    </source>
</evidence>
<evidence type="ECO:0000256" key="1">
    <source>
        <dbReference type="ARBA" id="ARBA00022723"/>
    </source>
</evidence>
<name>A0A8S3W9X7_PARAO</name>
<evidence type="ECO:0000313" key="8">
    <source>
        <dbReference type="Proteomes" id="UP000691718"/>
    </source>
</evidence>
<dbReference type="SMART" id="SM00692">
    <property type="entry name" value="DM3"/>
    <property type="match status" value="1"/>
</dbReference>
<protein>
    <submittedName>
        <fullName evidence="7">(apollo) hypothetical protein</fullName>
    </submittedName>
</protein>
<sequence>MVSCAVSNCDVTRRNNPNNYTFHRLPSRPALRDKWIRIINRPNWTPSKNSTVCSEHFDEKCFIQRTRQRVLLKDSVPTLFVTIKLKQRRSVSSYVNRDITLPREELTQLHLHLGLPQVKYLHREKKNSLIRICD</sequence>
<dbReference type="PROSITE" id="PS50950">
    <property type="entry name" value="ZF_THAP"/>
    <property type="match status" value="1"/>
</dbReference>
<dbReference type="OrthoDB" id="6920475at2759"/>
<accession>A0A8S3W9X7</accession>
<comment type="caution">
    <text evidence="7">The sequence shown here is derived from an EMBL/GenBank/DDBJ whole genome shotgun (WGS) entry which is preliminary data.</text>
</comment>
<organism evidence="7 8">
    <name type="scientific">Parnassius apollo</name>
    <name type="common">Apollo butterfly</name>
    <name type="synonym">Papilio apollo</name>
    <dbReference type="NCBI Taxonomy" id="110799"/>
    <lineage>
        <taxon>Eukaryota</taxon>
        <taxon>Metazoa</taxon>
        <taxon>Ecdysozoa</taxon>
        <taxon>Arthropoda</taxon>
        <taxon>Hexapoda</taxon>
        <taxon>Insecta</taxon>
        <taxon>Pterygota</taxon>
        <taxon>Neoptera</taxon>
        <taxon>Endopterygota</taxon>
        <taxon>Lepidoptera</taxon>
        <taxon>Glossata</taxon>
        <taxon>Ditrysia</taxon>
        <taxon>Papilionoidea</taxon>
        <taxon>Papilionidae</taxon>
        <taxon>Parnassiinae</taxon>
        <taxon>Parnassini</taxon>
        <taxon>Parnassius</taxon>
        <taxon>Parnassius</taxon>
    </lineage>
</organism>
<dbReference type="InterPro" id="IPR006612">
    <property type="entry name" value="THAP_Znf"/>
</dbReference>
<dbReference type="InterPro" id="IPR026516">
    <property type="entry name" value="THAP1/10"/>
</dbReference>
<dbReference type="SMART" id="SM00980">
    <property type="entry name" value="THAP"/>
    <property type="match status" value="1"/>
</dbReference>
<evidence type="ECO:0000256" key="4">
    <source>
        <dbReference type="ARBA" id="ARBA00023125"/>
    </source>
</evidence>
<evidence type="ECO:0000256" key="3">
    <source>
        <dbReference type="ARBA" id="ARBA00022833"/>
    </source>
</evidence>
<dbReference type="GO" id="GO:0043565">
    <property type="term" value="F:sequence-specific DNA binding"/>
    <property type="evidence" value="ECO:0007669"/>
    <property type="project" value="InterPro"/>
</dbReference>
<dbReference type="EMBL" id="CAJQZP010000212">
    <property type="protein sequence ID" value="CAG4947723.1"/>
    <property type="molecule type" value="Genomic_DNA"/>
</dbReference>
<evidence type="ECO:0000259" key="6">
    <source>
        <dbReference type="PROSITE" id="PS50950"/>
    </source>
</evidence>
<dbReference type="PANTHER" id="PTHR46600">
    <property type="entry name" value="THAP DOMAIN-CONTAINING"/>
    <property type="match status" value="1"/>
</dbReference>
<keyword evidence="1" id="KW-0479">Metal-binding</keyword>
<dbReference type="Proteomes" id="UP000691718">
    <property type="component" value="Unassembled WGS sequence"/>
</dbReference>
<keyword evidence="4 5" id="KW-0238">DNA-binding</keyword>
<reference evidence="7" key="1">
    <citation type="submission" date="2021-04" db="EMBL/GenBank/DDBJ databases">
        <authorList>
            <person name="Tunstrom K."/>
        </authorList>
    </citation>
    <scope>NUCLEOTIDE SEQUENCE</scope>
</reference>
<evidence type="ECO:0000256" key="2">
    <source>
        <dbReference type="ARBA" id="ARBA00022771"/>
    </source>
</evidence>
<dbReference type="PANTHER" id="PTHR46600:SF11">
    <property type="entry name" value="THAP DOMAIN-CONTAINING PROTEIN 10"/>
    <property type="match status" value="1"/>
</dbReference>
<dbReference type="AlphaFoldDB" id="A0A8S3W9X7"/>
<keyword evidence="8" id="KW-1185">Reference proteome</keyword>
<dbReference type="Pfam" id="PF05485">
    <property type="entry name" value="THAP"/>
    <property type="match status" value="1"/>
</dbReference>